<comment type="subcellular location">
    <subcellularLocation>
        <location evidence="1">Cell membrane</location>
        <topology evidence="1">Multi-pass membrane protein</topology>
    </subcellularLocation>
</comment>
<keyword evidence="3" id="KW-1003">Cell membrane</keyword>
<dbReference type="InterPro" id="IPR000620">
    <property type="entry name" value="EamA_dom"/>
</dbReference>
<feature type="transmembrane region" description="Helical" evidence="7">
    <location>
        <begin position="7"/>
        <end position="26"/>
    </location>
</feature>
<proteinExistence type="inferred from homology"/>
<feature type="transmembrane region" description="Helical" evidence="7">
    <location>
        <begin position="32"/>
        <end position="49"/>
    </location>
</feature>
<evidence type="ECO:0000256" key="1">
    <source>
        <dbReference type="ARBA" id="ARBA00004651"/>
    </source>
</evidence>
<keyword evidence="5 7" id="KW-1133">Transmembrane helix</keyword>
<dbReference type="GO" id="GO:0005886">
    <property type="term" value="C:plasma membrane"/>
    <property type="evidence" value="ECO:0007669"/>
    <property type="project" value="UniProtKB-SubCell"/>
</dbReference>
<feature type="transmembrane region" description="Helical" evidence="7">
    <location>
        <begin position="123"/>
        <end position="144"/>
    </location>
</feature>
<evidence type="ECO:0000313" key="10">
    <source>
        <dbReference type="Proteomes" id="UP000446866"/>
    </source>
</evidence>
<keyword evidence="4 7" id="KW-0812">Transmembrane</keyword>
<dbReference type="InterPro" id="IPR050638">
    <property type="entry name" value="AA-Vitamin_Transporters"/>
</dbReference>
<dbReference type="AlphaFoldDB" id="A0A845QGG0"/>
<feature type="transmembrane region" description="Helical" evidence="7">
    <location>
        <begin position="268"/>
        <end position="287"/>
    </location>
</feature>
<accession>A0A845QGG0</accession>
<feature type="transmembrane region" description="Helical" evidence="7">
    <location>
        <begin position="98"/>
        <end position="116"/>
    </location>
</feature>
<comment type="similarity">
    <text evidence="2">Belongs to the EamA transporter family.</text>
</comment>
<evidence type="ECO:0000256" key="7">
    <source>
        <dbReference type="SAM" id="Phobius"/>
    </source>
</evidence>
<keyword evidence="10" id="KW-1185">Reference proteome</keyword>
<dbReference type="Proteomes" id="UP000446866">
    <property type="component" value="Unassembled WGS sequence"/>
</dbReference>
<feature type="domain" description="EamA" evidence="8">
    <location>
        <begin position="7"/>
        <end position="139"/>
    </location>
</feature>
<dbReference type="SUPFAM" id="SSF103481">
    <property type="entry name" value="Multidrug resistance efflux transporter EmrE"/>
    <property type="match status" value="2"/>
</dbReference>
<organism evidence="9 10">
    <name type="scientific">Anaerotruncus colihominis</name>
    <dbReference type="NCBI Taxonomy" id="169435"/>
    <lineage>
        <taxon>Bacteria</taxon>
        <taxon>Bacillati</taxon>
        <taxon>Bacillota</taxon>
        <taxon>Clostridia</taxon>
        <taxon>Eubacteriales</taxon>
        <taxon>Oscillospiraceae</taxon>
        <taxon>Anaerotruncus</taxon>
    </lineage>
</organism>
<dbReference type="InterPro" id="IPR037185">
    <property type="entry name" value="EmrE-like"/>
</dbReference>
<keyword evidence="6 7" id="KW-0472">Membrane</keyword>
<evidence type="ECO:0000256" key="2">
    <source>
        <dbReference type="ARBA" id="ARBA00007362"/>
    </source>
</evidence>
<comment type="caution">
    <text evidence="9">The sequence shown here is derived from an EMBL/GenBank/DDBJ whole genome shotgun (WGS) entry which is preliminary data.</text>
</comment>
<feature type="domain" description="EamA" evidence="8">
    <location>
        <begin position="153"/>
        <end position="283"/>
    </location>
</feature>
<reference evidence="9 10" key="1">
    <citation type="submission" date="2018-08" db="EMBL/GenBank/DDBJ databases">
        <title>Murine metabolic-syndrome-specific gut microbial biobank.</title>
        <authorList>
            <person name="Liu C."/>
        </authorList>
    </citation>
    <scope>NUCLEOTIDE SEQUENCE [LARGE SCALE GENOMIC DNA]</scope>
    <source>
        <strain evidence="9 10">28</strain>
    </source>
</reference>
<dbReference type="PANTHER" id="PTHR32322">
    <property type="entry name" value="INNER MEMBRANE TRANSPORTER"/>
    <property type="match status" value="1"/>
</dbReference>
<feature type="transmembrane region" description="Helical" evidence="7">
    <location>
        <begin position="243"/>
        <end position="262"/>
    </location>
</feature>
<dbReference type="Gene3D" id="1.10.3730.20">
    <property type="match status" value="1"/>
</dbReference>
<name>A0A845QGG0_9FIRM</name>
<evidence type="ECO:0000256" key="4">
    <source>
        <dbReference type="ARBA" id="ARBA00022692"/>
    </source>
</evidence>
<evidence type="ECO:0000259" key="8">
    <source>
        <dbReference type="Pfam" id="PF00892"/>
    </source>
</evidence>
<evidence type="ECO:0000256" key="5">
    <source>
        <dbReference type="ARBA" id="ARBA00022989"/>
    </source>
</evidence>
<feature type="transmembrane region" description="Helical" evidence="7">
    <location>
        <begin position="183"/>
        <end position="201"/>
    </location>
</feature>
<evidence type="ECO:0000256" key="3">
    <source>
        <dbReference type="ARBA" id="ARBA00022475"/>
    </source>
</evidence>
<evidence type="ECO:0000256" key="6">
    <source>
        <dbReference type="ARBA" id="ARBA00023136"/>
    </source>
</evidence>
<protein>
    <submittedName>
        <fullName evidence="9">DMT family transporter</fullName>
    </submittedName>
</protein>
<feature type="transmembrane region" description="Helical" evidence="7">
    <location>
        <begin position="70"/>
        <end position="92"/>
    </location>
</feature>
<feature type="transmembrane region" description="Helical" evidence="7">
    <location>
        <begin position="150"/>
        <end position="171"/>
    </location>
</feature>
<dbReference type="RefSeq" id="WP_160200416.1">
    <property type="nucleotide sequence ID" value="NZ_QXWK01000001.1"/>
</dbReference>
<dbReference type="Pfam" id="PF00892">
    <property type="entry name" value="EamA"/>
    <property type="match status" value="2"/>
</dbReference>
<feature type="transmembrane region" description="Helical" evidence="7">
    <location>
        <begin position="213"/>
        <end position="231"/>
    </location>
</feature>
<sequence>MTREYAYAGITIFLWGSSFAVIGLMVKELHPMVMLFFNSLVAFLFLFALNTAQGKLKKGRSGIKKKELHVLVLLGLMTFFYNAMINSSLGYLKAQQSSVINYLWPFFLVIFSCILLKEKMTVWKGLALLISFLGVAIVVTEGNLDNLSGISLPGVCLAGGAAVCYGLFCVINKGVSADNFVGMMLYYLISTVASLIALLTQQIEIPVLTLPQWGGVLWTGVLVYGLSYALWAKALQTGNIAIISNLAYITPVASLVWIYFLMGEKIELFAIAGLLFILIGIAVQIFGEYKKLPGKVRATE</sequence>
<dbReference type="PANTHER" id="PTHR32322:SF18">
    <property type="entry name" value="S-ADENOSYLMETHIONINE_S-ADENOSYLHOMOCYSTEINE TRANSPORTER"/>
    <property type="match status" value="1"/>
</dbReference>
<gene>
    <name evidence="9" type="ORF">D0435_00280</name>
</gene>
<dbReference type="EMBL" id="QXWK01000001">
    <property type="protein sequence ID" value="NBH60111.1"/>
    <property type="molecule type" value="Genomic_DNA"/>
</dbReference>
<evidence type="ECO:0000313" key="9">
    <source>
        <dbReference type="EMBL" id="NBH60111.1"/>
    </source>
</evidence>